<evidence type="ECO:0000256" key="1">
    <source>
        <dbReference type="ARBA" id="ARBA00001962"/>
    </source>
</evidence>
<feature type="domain" description="Rieske" evidence="7">
    <location>
        <begin position="75"/>
        <end position="183"/>
    </location>
</feature>
<dbReference type="InterPro" id="IPR001663">
    <property type="entry name" value="Rng_hydr_dOase-A"/>
</dbReference>
<evidence type="ECO:0000256" key="2">
    <source>
        <dbReference type="ARBA" id="ARBA00022714"/>
    </source>
</evidence>
<dbReference type="EMBL" id="CAFBLS010000096">
    <property type="protein sequence ID" value="CAB4874753.1"/>
    <property type="molecule type" value="Genomic_DNA"/>
</dbReference>
<dbReference type="PROSITE" id="PS51296">
    <property type="entry name" value="RIESKE"/>
    <property type="match status" value="1"/>
</dbReference>
<dbReference type="GO" id="GO:0016491">
    <property type="term" value="F:oxidoreductase activity"/>
    <property type="evidence" value="ECO:0007669"/>
    <property type="project" value="UniProtKB-KW"/>
</dbReference>
<keyword evidence="4" id="KW-0560">Oxidoreductase</keyword>
<evidence type="ECO:0000313" key="8">
    <source>
        <dbReference type="EMBL" id="CAB4874753.1"/>
    </source>
</evidence>
<evidence type="ECO:0000256" key="5">
    <source>
        <dbReference type="ARBA" id="ARBA00023004"/>
    </source>
</evidence>
<dbReference type="Gene3D" id="3.90.380.10">
    <property type="entry name" value="Naphthalene 1,2-dioxygenase Alpha Subunit, Chain A, domain 1"/>
    <property type="match status" value="1"/>
</dbReference>
<name>A0A6J7E4U4_9ZZZZ</name>
<evidence type="ECO:0000256" key="6">
    <source>
        <dbReference type="ARBA" id="ARBA00023014"/>
    </source>
</evidence>
<reference evidence="8" key="1">
    <citation type="submission" date="2020-05" db="EMBL/GenBank/DDBJ databases">
        <authorList>
            <person name="Chiriac C."/>
            <person name="Salcher M."/>
            <person name="Ghai R."/>
            <person name="Kavagutti S V."/>
        </authorList>
    </citation>
    <scope>NUCLEOTIDE SEQUENCE</scope>
</reference>
<dbReference type="PANTHER" id="PTHR43756">
    <property type="entry name" value="CHOLINE MONOOXYGENASE, CHLOROPLASTIC"/>
    <property type="match status" value="1"/>
</dbReference>
<evidence type="ECO:0000259" key="7">
    <source>
        <dbReference type="PROSITE" id="PS51296"/>
    </source>
</evidence>
<protein>
    <submittedName>
        <fullName evidence="8">Unannotated protein</fullName>
    </submittedName>
</protein>
<dbReference type="Gene3D" id="2.102.10.10">
    <property type="entry name" value="Rieske [2Fe-2S] iron-sulphur domain"/>
    <property type="match status" value="1"/>
</dbReference>
<dbReference type="PRINTS" id="PR00090">
    <property type="entry name" value="RNGDIOXGNASE"/>
</dbReference>
<proteinExistence type="predicted"/>
<dbReference type="InterPro" id="IPR015879">
    <property type="entry name" value="Ring_hydroxy_dOase_asu_C_dom"/>
</dbReference>
<gene>
    <name evidence="8" type="ORF">UFOPK3402_00892</name>
</gene>
<keyword evidence="2" id="KW-0001">2Fe-2S</keyword>
<evidence type="ECO:0000256" key="4">
    <source>
        <dbReference type="ARBA" id="ARBA00023002"/>
    </source>
</evidence>
<accession>A0A6J7E4U4</accession>
<dbReference type="CDD" id="cd03469">
    <property type="entry name" value="Rieske_RO_Alpha_N"/>
    <property type="match status" value="1"/>
</dbReference>
<dbReference type="SUPFAM" id="SSF55961">
    <property type="entry name" value="Bet v1-like"/>
    <property type="match status" value="1"/>
</dbReference>
<comment type="cofactor">
    <cofactor evidence="1">
        <name>Fe cation</name>
        <dbReference type="ChEBI" id="CHEBI:24875"/>
    </cofactor>
</comment>
<evidence type="ECO:0000256" key="3">
    <source>
        <dbReference type="ARBA" id="ARBA00022723"/>
    </source>
</evidence>
<dbReference type="AlphaFoldDB" id="A0A6J7E4U4"/>
<dbReference type="PANTHER" id="PTHR43756:SF5">
    <property type="entry name" value="CHOLINE MONOOXYGENASE, CHLOROPLASTIC"/>
    <property type="match status" value="1"/>
</dbReference>
<dbReference type="SUPFAM" id="SSF50022">
    <property type="entry name" value="ISP domain"/>
    <property type="match status" value="1"/>
</dbReference>
<dbReference type="GO" id="GO:0051537">
    <property type="term" value="F:2 iron, 2 sulfur cluster binding"/>
    <property type="evidence" value="ECO:0007669"/>
    <property type="project" value="UniProtKB-KW"/>
</dbReference>
<dbReference type="Pfam" id="PF00848">
    <property type="entry name" value="Ring_hydroxyl_A"/>
    <property type="match status" value="1"/>
</dbReference>
<dbReference type="Pfam" id="PF00355">
    <property type="entry name" value="Rieske"/>
    <property type="match status" value="1"/>
</dbReference>
<dbReference type="InterPro" id="IPR036922">
    <property type="entry name" value="Rieske_2Fe-2S_sf"/>
</dbReference>
<organism evidence="8">
    <name type="scientific">freshwater metagenome</name>
    <dbReference type="NCBI Taxonomy" id="449393"/>
    <lineage>
        <taxon>unclassified sequences</taxon>
        <taxon>metagenomes</taxon>
        <taxon>ecological metagenomes</taxon>
    </lineage>
</organism>
<keyword evidence="5" id="KW-0408">Iron</keyword>
<keyword evidence="3" id="KW-0479">Metal-binding</keyword>
<dbReference type="InterPro" id="IPR017941">
    <property type="entry name" value="Rieske_2Fe-2S"/>
</dbReference>
<keyword evidence="6" id="KW-0411">Iron-sulfur</keyword>
<sequence>MTDTVPEYRAPHYQAAEIFDAVDRESALDVMARLVEHRRHGTTDMMPEQRREPIAKYLDEGLWHREIAEIFHRIPLPVATSAELPNIGDFKAMRVVGREIVLVRGKDGRLNAMLNVCRHRSMKLVPEGCGSARRFTCPYHSWTYDTDGTLTGVPGEDTFGPVDRDESSLVGLACEERAGIIFVCLTAGLEMDIDGWLGDALPLLEQLGLDRTHHFSTRELAGPNWKVTVDGYLEGYHFSSLHPNTVALTNYTNMAAFDAFGPHMRNVFALKEIDRFLEMPREQWQPADALGLVYWIFPGMAIAGGWRERAVVSLMLPGDTWAESMTRQTVLLRKAPQTPEEILEAERTADWFYAAFRDEDYTAQTEVMNGLSSLADKDMLIGRNEPGVQHVHETIDRLLRGESVHSPRT</sequence>
<dbReference type="GO" id="GO:0005506">
    <property type="term" value="F:iron ion binding"/>
    <property type="evidence" value="ECO:0007669"/>
    <property type="project" value="InterPro"/>
</dbReference>